<sequence length="388" mass="44739">MKTIHLFRIYHSFLLKKWYLIIYLLFILAALLITLTTIQHVTEDDNHFNIGVVDKDQSSETKLILNSIGKGSNLGKNVSIKAYDEKKAHDLLKQQKLQGYFVFDKGMTKAFYKQGQLPISVYTYDQQSMKSVVLSQLTDSVYQRLMLSMGGILAFQDLAPKASHSDSINVMTDLLITGLNRSGAFNLEPIHLYETASYYAITGFLATIFIFALSLFTVLKMNQDTVLKERLKMFHFAKERLLIIRALITWIYTMLWSILGLIWILYHIPNTFELYNWPTLAIHLSYYVTFLVLCLLLIELLTTYLLNSICKIILAIIVLMLSGMTIPTIFLQHVANGIFTIQPFAIVTNQLLEIILNNYILDLHPSFYISIITLIIINLVVLVWRYRR</sequence>
<evidence type="ECO:0000256" key="3">
    <source>
        <dbReference type="ARBA" id="ARBA00022692"/>
    </source>
</evidence>
<organism evidence="8 9">
    <name type="scientific">Staphylococcus argenteus</name>
    <dbReference type="NCBI Taxonomy" id="985002"/>
    <lineage>
        <taxon>Bacteria</taxon>
        <taxon>Bacillati</taxon>
        <taxon>Bacillota</taxon>
        <taxon>Bacilli</taxon>
        <taxon>Bacillales</taxon>
        <taxon>Staphylococcaceae</taxon>
        <taxon>Staphylococcus</taxon>
    </lineage>
</organism>
<dbReference type="GO" id="GO:0140359">
    <property type="term" value="F:ABC-type transporter activity"/>
    <property type="evidence" value="ECO:0007669"/>
    <property type="project" value="InterPro"/>
</dbReference>
<dbReference type="GeneID" id="66838580"/>
<dbReference type="EMBL" id="CVOU01000015">
    <property type="protein sequence ID" value="CRI20790.1"/>
    <property type="molecule type" value="Genomic_DNA"/>
</dbReference>
<accession>A0A7U7JSJ2</accession>
<dbReference type="InterPro" id="IPR013525">
    <property type="entry name" value="ABC2_TM"/>
</dbReference>
<evidence type="ECO:0000256" key="6">
    <source>
        <dbReference type="SAM" id="Phobius"/>
    </source>
</evidence>
<gene>
    <name evidence="8" type="ORF">BN1326_30136</name>
</gene>
<dbReference type="InterPro" id="IPR051449">
    <property type="entry name" value="ABC-2_transporter_component"/>
</dbReference>
<comment type="caution">
    <text evidence="8">The sequence shown here is derived from an EMBL/GenBank/DDBJ whole genome shotgun (WGS) entry which is preliminary data.</text>
</comment>
<feature type="transmembrane region" description="Helical" evidence="6">
    <location>
        <begin position="20"/>
        <end position="38"/>
    </location>
</feature>
<dbReference type="PANTHER" id="PTHR30294:SF29">
    <property type="entry name" value="MULTIDRUG ABC TRANSPORTER PERMEASE YBHS-RELATED"/>
    <property type="match status" value="1"/>
</dbReference>
<evidence type="ECO:0000256" key="5">
    <source>
        <dbReference type="ARBA" id="ARBA00023136"/>
    </source>
</evidence>
<dbReference type="Gene3D" id="3.40.1710.10">
    <property type="entry name" value="abc type-2 transporter like domain"/>
    <property type="match status" value="1"/>
</dbReference>
<dbReference type="Pfam" id="PF12698">
    <property type="entry name" value="ABC2_membrane_3"/>
    <property type="match status" value="1"/>
</dbReference>
<keyword evidence="2" id="KW-1003">Cell membrane</keyword>
<evidence type="ECO:0000256" key="4">
    <source>
        <dbReference type="ARBA" id="ARBA00022989"/>
    </source>
</evidence>
<keyword evidence="9" id="KW-1185">Reference proteome</keyword>
<feature type="transmembrane region" description="Helical" evidence="6">
    <location>
        <begin position="313"/>
        <end position="335"/>
    </location>
</feature>
<evidence type="ECO:0000256" key="2">
    <source>
        <dbReference type="ARBA" id="ARBA00022475"/>
    </source>
</evidence>
<feature type="transmembrane region" description="Helical" evidence="6">
    <location>
        <begin position="242"/>
        <end position="266"/>
    </location>
</feature>
<dbReference type="KEGG" id="suh:SAMSHR1132_02450"/>
<dbReference type="PANTHER" id="PTHR30294">
    <property type="entry name" value="MEMBRANE COMPONENT OF ABC TRANSPORTER YHHJ-RELATED"/>
    <property type="match status" value="1"/>
</dbReference>
<evidence type="ECO:0000256" key="1">
    <source>
        <dbReference type="ARBA" id="ARBA00004651"/>
    </source>
</evidence>
<evidence type="ECO:0000313" key="8">
    <source>
        <dbReference type="EMBL" id="CRI20790.1"/>
    </source>
</evidence>
<comment type="subcellular location">
    <subcellularLocation>
        <location evidence="1">Cell membrane</location>
        <topology evidence="1">Multi-pass membrane protein</topology>
    </subcellularLocation>
</comment>
<feature type="domain" description="ABC-2 type transporter transmembrane" evidence="7">
    <location>
        <begin position="17"/>
        <end position="382"/>
    </location>
</feature>
<evidence type="ECO:0000259" key="7">
    <source>
        <dbReference type="Pfam" id="PF12698"/>
    </source>
</evidence>
<dbReference type="RefSeq" id="WP_000848775.1">
    <property type="nucleotide sequence ID" value="NC_016941.1"/>
</dbReference>
<feature type="transmembrane region" description="Helical" evidence="6">
    <location>
        <begin position="367"/>
        <end position="386"/>
    </location>
</feature>
<keyword evidence="4 6" id="KW-1133">Transmembrane helix</keyword>
<reference evidence="8 9" key="1">
    <citation type="submission" date="2015-04" db="EMBL/GenBank/DDBJ databases">
        <authorList>
            <person name="Cao L."/>
            <person name="Gao C.H."/>
        </authorList>
    </citation>
    <scope>NUCLEOTIDE SEQUENCE [LARGE SCALE GENOMIC DNA]</scope>
    <source>
        <strain evidence="8 9">SH3</strain>
    </source>
</reference>
<feature type="transmembrane region" description="Helical" evidence="6">
    <location>
        <begin position="198"/>
        <end position="221"/>
    </location>
</feature>
<protein>
    <submittedName>
        <fullName evidence="8">Putative membrane protein</fullName>
    </submittedName>
</protein>
<dbReference type="GO" id="GO:0005886">
    <property type="term" value="C:plasma membrane"/>
    <property type="evidence" value="ECO:0007669"/>
    <property type="project" value="UniProtKB-SubCell"/>
</dbReference>
<evidence type="ECO:0000313" key="9">
    <source>
        <dbReference type="Proteomes" id="UP000236509"/>
    </source>
</evidence>
<name>A0A7U7JSJ2_9STAP</name>
<proteinExistence type="predicted"/>
<keyword evidence="5 6" id="KW-0472">Membrane</keyword>
<keyword evidence="3 6" id="KW-0812">Transmembrane</keyword>
<dbReference type="AlphaFoldDB" id="A0A7U7JSJ2"/>
<dbReference type="Proteomes" id="UP000236509">
    <property type="component" value="Unassembled WGS sequence"/>
</dbReference>
<feature type="transmembrane region" description="Helical" evidence="6">
    <location>
        <begin position="286"/>
        <end position="306"/>
    </location>
</feature>